<dbReference type="PANTHER" id="PTHR34146:SF3">
    <property type="entry name" value="POLYNUCLEOTIDYL TRANSFERASE, RIBONUCLEASE H-LIKE SUPERFAMILY PROTEIN"/>
    <property type="match status" value="1"/>
</dbReference>
<dbReference type="EMBL" id="QGKY02000094">
    <property type="protein sequence ID" value="KAF2602091.1"/>
    <property type="molecule type" value="Genomic_DNA"/>
</dbReference>
<evidence type="ECO:0000259" key="2">
    <source>
        <dbReference type="Pfam" id="PF13456"/>
    </source>
</evidence>
<accession>A0A8S9L7Y7</accession>
<evidence type="ECO:0000313" key="3">
    <source>
        <dbReference type="EMBL" id="KAF2566703.1"/>
    </source>
</evidence>
<dbReference type="InterPro" id="IPR044730">
    <property type="entry name" value="RNase_H-like_dom_plant"/>
</dbReference>
<feature type="compositionally biased region" description="Basic and acidic residues" evidence="1">
    <location>
        <begin position="11"/>
        <end position="23"/>
    </location>
</feature>
<gene>
    <name evidence="3" type="ORF">F2Q68_00026073</name>
    <name evidence="4" type="ORF">F2Q70_00026503</name>
</gene>
<dbReference type="EMBL" id="QGKW02001911">
    <property type="protein sequence ID" value="KAF2566703.1"/>
    <property type="molecule type" value="Genomic_DNA"/>
</dbReference>
<dbReference type="AlphaFoldDB" id="A0A8S9L7Y7"/>
<dbReference type="Proteomes" id="UP000712281">
    <property type="component" value="Unassembled WGS sequence"/>
</dbReference>
<dbReference type="Pfam" id="PF13456">
    <property type="entry name" value="RVT_3"/>
    <property type="match status" value="1"/>
</dbReference>
<dbReference type="GO" id="GO:0004523">
    <property type="term" value="F:RNA-DNA hybrid ribonuclease activity"/>
    <property type="evidence" value="ECO:0007669"/>
    <property type="project" value="InterPro"/>
</dbReference>
<feature type="region of interest" description="Disordered" evidence="1">
    <location>
        <begin position="1"/>
        <end position="23"/>
    </location>
</feature>
<protein>
    <recommendedName>
        <fullName evidence="2">RNase H type-1 domain-containing protein</fullName>
    </recommendedName>
</protein>
<sequence>MAQMVENTFAAEERSPAIAHETEDANGTSLWRCQVNASWSEISDGIVMGFVLYKQEVEVQRGSRKGPQTESPLHAEVESLVWAMKEVSDRQVTCVKIELDCQQLIKIIQQKKHWPSLDSELDEIEALKNTFNVVSFKFISRSANVCAGGLAKEARSRMKSFSLVEVKDPLRLALEAGLYETF</sequence>
<dbReference type="InterPro" id="IPR002156">
    <property type="entry name" value="RNaseH_domain"/>
</dbReference>
<reference evidence="4" key="1">
    <citation type="submission" date="2019-12" db="EMBL/GenBank/DDBJ databases">
        <title>Genome sequencing and annotation of Brassica cretica.</title>
        <authorList>
            <person name="Studholme D.J."/>
            <person name="Sarris P.F."/>
        </authorList>
    </citation>
    <scope>NUCLEOTIDE SEQUENCE</scope>
    <source>
        <strain evidence="3">PFS-001/15</strain>
        <strain evidence="4">PFS-102/07</strain>
        <tissue evidence="4">Leaf</tissue>
    </source>
</reference>
<evidence type="ECO:0000256" key="1">
    <source>
        <dbReference type="SAM" id="MobiDB-lite"/>
    </source>
</evidence>
<dbReference type="InterPro" id="IPR036397">
    <property type="entry name" value="RNaseH_sf"/>
</dbReference>
<feature type="domain" description="RNase H type-1" evidence="2">
    <location>
        <begin position="49"/>
        <end position="154"/>
    </location>
</feature>
<dbReference type="PANTHER" id="PTHR34146">
    <property type="entry name" value="POLYNUCLEOTIDYL TRANSFERASE, RIBONUCLEASE H-LIKE SUPERFAMILY PROTEIN-RELATED"/>
    <property type="match status" value="1"/>
</dbReference>
<name>A0A8S9L7Y7_BRACR</name>
<dbReference type="Gene3D" id="3.30.420.10">
    <property type="entry name" value="Ribonuclease H-like superfamily/Ribonuclease H"/>
    <property type="match status" value="1"/>
</dbReference>
<evidence type="ECO:0000313" key="4">
    <source>
        <dbReference type="EMBL" id="KAF2602091.1"/>
    </source>
</evidence>
<proteinExistence type="predicted"/>
<dbReference type="SUPFAM" id="SSF53098">
    <property type="entry name" value="Ribonuclease H-like"/>
    <property type="match status" value="1"/>
</dbReference>
<dbReference type="InterPro" id="IPR012337">
    <property type="entry name" value="RNaseH-like_sf"/>
</dbReference>
<dbReference type="GO" id="GO:0003676">
    <property type="term" value="F:nucleic acid binding"/>
    <property type="evidence" value="ECO:0007669"/>
    <property type="project" value="InterPro"/>
</dbReference>
<dbReference type="CDD" id="cd06222">
    <property type="entry name" value="RNase_H_like"/>
    <property type="match status" value="1"/>
</dbReference>
<organism evidence="4">
    <name type="scientific">Brassica cretica</name>
    <name type="common">Mustard</name>
    <dbReference type="NCBI Taxonomy" id="69181"/>
    <lineage>
        <taxon>Eukaryota</taxon>
        <taxon>Viridiplantae</taxon>
        <taxon>Streptophyta</taxon>
        <taxon>Embryophyta</taxon>
        <taxon>Tracheophyta</taxon>
        <taxon>Spermatophyta</taxon>
        <taxon>Magnoliopsida</taxon>
        <taxon>eudicotyledons</taxon>
        <taxon>Gunneridae</taxon>
        <taxon>Pentapetalae</taxon>
        <taxon>rosids</taxon>
        <taxon>malvids</taxon>
        <taxon>Brassicales</taxon>
        <taxon>Brassicaceae</taxon>
        <taxon>Brassiceae</taxon>
        <taxon>Brassica</taxon>
    </lineage>
</organism>
<comment type="caution">
    <text evidence="4">The sequence shown here is derived from an EMBL/GenBank/DDBJ whole genome shotgun (WGS) entry which is preliminary data.</text>
</comment>